<dbReference type="PANTHER" id="PTHR47360">
    <property type="entry name" value="MUREIN DD-ENDOPEPTIDASE MEPS/MUREIN LD-CARBOXYPEPTIDASE"/>
    <property type="match status" value="1"/>
</dbReference>
<sequence>MIRKILSLTIIAFTIASCSTSERVIKQDTSIDGLKRSKKRISLKDKLEKEYQNYKGVPYKYGGTTYKGFDCSGFVQSTYKKALNINLPRSTREMQKKGIVVPKSKLRIGDLVFFKPRNTYRHVGIFMGNNMFIHVSSSRGVIKSSLKEDYWMKYYFQSRRVF</sequence>
<evidence type="ECO:0000256" key="3">
    <source>
        <dbReference type="ARBA" id="ARBA00022729"/>
    </source>
</evidence>
<reference evidence="7 8" key="1">
    <citation type="submission" date="2018-07" db="EMBL/GenBank/DDBJ databases">
        <title>Draft genome sequence of Ancylomarina sp. M1P.</title>
        <authorList>
            <person name="Yadav S."/>
            <person name="Villanueva L."/>
            <person name="Damste J.S.S."/>
        </authorList>
    </citation>
    <scope>NUCLEOTIDE SEQUENCE [LARGE SCALE GENOMIC DNA]</scope>
    <source>
        <strain evidence="7 8">M1P</strain>
    </source>
</reference>
<dbReference type="Gene3D" id="3.90.1720.10">
    <property type="entry name" value="endopeptidase domain like (from Nostoc punctiforme)"/>
    <property type="match status" value="1"/>
</dbReference>
<keyword evidence="3" id="KW-0732">Signal</keyword>
<dbReference type="PANTHER" id="PTHR47360:SF1">
    <property type="entry name" value="ENDOPEPTIDASE NLPC-RELATED"/>
    <property type="match status" value="1"/>
</dbReference>
<dbReference type="PROSITE" id="PS51257">
    <property type="entry name" value="PROKAR_LIPOPROTEIN"/>
    <property type="match status" value="1"/>
</dbReference>
<keyword evidence="7" id="KW-0121">Carboxypeptidase</keyword>
<dbReference type="EMBL" id="QQWG01000007">
    <property type="protein sequence ID" value="RRG21913.1"/>
    <property type="molecule type" value="Genomic_DNA"/>
</dbReference>
<evidence type="ECO:0000259" key="6">
    <source>
        <dbReference type="PROSITE" id="PS51935"/>
    </source>
</evidence>
<protein>
    <submittedName>
        <fullName evidence="7">Bifunctional murein DD-endopeptidase/murein LD-carboxypeptidase</fullName>
    </submittedName>
</protein>
<dbReference type="SUPFAM" id="SSF54001">
    <property type="entry name" value="Cysteine proteinases"/>
    <property type="match status" value="1"/>
</dbReference>
<name>A0A425Y2D4_9BACT</name>
<keyword evidence="4" id="KW-0378">Hydrolase</keyword>
<dbReference type="GO" id="GO:0006508">
    <property type="term" value="P:proteolysis"/>
    <property type="evidence" value="ECO:0007669"/>
    <property type="project" value="UniProtKB-KW"/>
</dbReference>
<organism evidence="7 8">
    <name type="scientific">Ancylomarina euxinus</name>
    <dbReference type="NCBI Taxonomy" id="2283627"/>
    <lineage>
        <taxon>Bacteria</taxon>
        <taxon>Pseudomonadati</taxon>
        <taxon>Bacteroidota</taxon>
        <taxon>Bacteroidia</taxon>
        <taxon>Marinilabiliales</taxon>
        <taxon>Marinifilaceae</taxon>
        <taxon>Ancylomarina</taxon>
    </lineage>
</organism>
<keyword evidence="2" id="KW-0645">Protease</keyword>
<gene>
    <name evidence="7" type="primary">spr</name>
    <name evidence="7" type="synonym">yeiV</name>
    <name evidence="7" type="ORF">DWB61_09185</name>
</gene>
<evidence type="ECO:0000313" key="8">
    <source>
        <dbReference type="Proteomes" id="UP000285794"/>
    </source>
</evidence>
<dbReference type="InterPro" id="IPR038765">
    <property type="entry name" value="Papain-like_cys_pep_sf"/>
</dbReference>
<dbReference type="OrthoDB" id="9807055at2"/>
<evidence type="ECO:0000256" key="2">
    <source>
        <dbReference type="ARBA" id="ARBA00022670"/>
    </source>
</evidence>
<dbReference type="AlphaFoldDB" id="A0A425Y2D4"/>
<dbReference type="GO" id="GO:0004180">
    <property type="term" value="F:carboxypeptidase activity"/>
    <property type="evidence" value="ECO:0007669"/>
    <property type="project" value="UniProtKB-KW"/>
</dbReference>
<dbReference type="GO" id="GO:0008234">
    <property type="term" value="F:cysteine-type peptidase activity"/>
    <property type="evidence" value="ECO:0007669"/>
    <property type="project" value="UniProtKB-KW"/>
</dbReference>
<evidence type="ECO:0000256" key="1">
    <source>
        <dbReference type="ARBA" id="ARBA00007074"/>
    </source>
</evidence>
<comment type="similarity">
    <text evidence="1">Belongs to the peptidase C40 family.</text>
</comment>
<feature type="domain" description="NlpC/P60" evidence="6">
    <location>
        <begin position="41"/>
        <end position="162"/>
    </location>
</feature>
<proteinExistence type="inferred from homology"/>
<dbReference type="PROSITE" id="PS51935">
    <property type="entry name" value="NLPC_P60"/>
    <property type="match status" value="1"/>
</dbReference>
<keyword evidence="5" id="KW-0788">Thiol protease</keyword>
<comment type="caution">
    <text evidence="7">The sequence shown here is derived from an EMBL/GenBank/DDBJ whole genome shotgun (WGS) entry which is preliminary data.</text>
</comment>
<evidence type="ECO:0000256" key="4">
    <source>
        <dbReference type="ARBA" id="ARBA00022801"/>
    </source>
</evidence>
<dbReference type="Proteomes" id="UP000285794">
    <property type="component" value="Unassembled WGS sequence"/>
</dbReference>
<dbReference type="InterPro" id="IPR000064">
    <property type="entry name" value="NLP_P60_dom"/>
</dbReference>
<dbReference type="InterPro" id="IPR052062">
    <property type="entry name" value="Murein_DD/LD_carboxypeptidase"/>
</dbReference>
<evidence type="ECO:0000313" key="7">
    <source>
        <dbReference type="EMBL" id="RRG21913.1"/>
    </source>
</evidence>
<keyword evidence="8" id="KW-1185">Reference proteome</keyword>
<evidence type="ECO:0000256" key="5">
    <source>
        <dbReference type="ARBA" id="ARBA00022807"/>
    </source>
</evidence>
<dbReference type="RefSeq" id="WP_125030599.1">
    <property type="nucleotide sequence ID" value="NZ_JAPXVP010000007.1"/>
</dbReference>
<accession>A0A425Y2D4</accession>
<dbReference type="Pfam" id="PF00877">
    <property type="entry name" value="NLPC_P60"/>
    <property type="match status" value="1"/>
</dbReference>